<evidence type="ECO:0008006" key="3">
    <source>
        <dbReference type="Google" id="ProtNLM"/>
    </source>
</evidence>
<comment type="caution">
    <text evidence="1">The sequence shown here is derived from an EMBL/GenBank/DDBJ whole genome shotgun (WGS) entry which is preliminary data.</text>
</comment>
<sequence>MDHLEVQNIAETMRKTVEDLSPVTNIDTGADRADLTVAHLVSVPNGRTVQDVTQNMRTAAAYLKPAQKSGTANFETLESFIDWTNRFKGTESVVFANQSRREPSLTSVIDYHPEGAPQLDPKTGDANARYCRHRGLYKFPVSEEWKIWNAVSQKTLAKSDLGEFIEEHAKDIIDPTPALLDGTKVNNAEPWEKPLIEVAAKLQGRYGQFARLMEMSRHLEIYESSNLITRRNPDDGTVQMSFENENKDAEGKPLSIPNLFLIAIPVFDQGVSYRLPVRFSFKKNGSAVSFRLTLYNPEAAFYDAIKEAVNCAQEKTELTTFYGSPETT</sequence>
<name>A0ABX0W5E6_9RHOB</name>
<evidence type="ECO:0000313" key="1">
    <source>
        <dbReference type="EMBL" id="NIZ60865.1"/>
    </source>
</evidence>
<reference evidence="1 2" key="1">
    <citation type="submission" date="2018-05" db="EMBL/GenBank/DDBJ databases">
        <authorList>
            <person name="Zhang Y.-J."/>
        </authorList>
    </citation>
    <scope>NUCLEOTIDE SEQUENCE [LARGE SCALE GENOMIC DNA]</scope>
    <source>
        <strain evidence="1 2">CY04</strain>
    </source>
</reference>
<dbReference type="Proteomes" id="UP001429564">
    <property type="component" value="Unassembled WGS sequence"/>
</dbReference>
<dbReference type="InterPro" id="IPR019276">
    <property type="entry name" value="DUF2303"/>
</dbReference>
<evidence type="ECO:0000313" key="2">
    <source>
        <dbReference type="Proteomes" id="UP001429564"/>
    </source>
</evidence>
<dbReference type="Pfam" id="PF10065">
    <property type="entry name" value="DUF2303"/>
    <property type="match status" value="1"/>
</dbReference>
<dbReference type="RefSeq" id="WP_167683440.1">
    <property type="nucleotide sequence ID" value="NZ_QHLQ01000005.1"/>
</dbReference>
<keyword evidence="2" id="KW-1185">Reference proteome</keyword>
<gene>
    <name evidence="1" type="ORF">DL239_07750</name>
</gene>
<accession>A0ABX0W5E6</accession>
<organism evidence="1 2">
    <name type="scientific">Parasedimentitalea denitrificans</name>
    <dbReference type="NCBI Taxonomy" id="2211118"/>
    <lineage>
        <taxon>Bacteria</taxon>
        <taxon>Pseudomonadati</taxon>
        <taxon>Pseudomonadota</taxon>
        <taxon>Alphaproteobacteria</taxon>
        <taxon>Rhodobacterales</taxon>
        <taxon>Paracoccaceae</taxon>
        <taxon>Parasedimentitalea</taxon>
    </lineage>
</organism>
<dbReference type="EMBL" id="QHLQ01000005">
    <property type="protein sequence ID" value="NIZ60865.1"/>
    <property type="molecule type" value="Genomic_DNA"/>
</dbReference>
<protein>
    <recommendedName>
        <fullName evidence="3">DUF2303 family protein</fullName>
    </recommendedName>
</protein>
<proteinExistence type="predicted"/>